<comment type="caution">
    <text evidence="2">The sequence shown here is derived from an EMBL/GenBank/DDBJ whole genome shotgun (WGS) entry which is preliminary data.</text>
</comment>
<dbReference type="CDD" id="cd05403">
    <property type="entry name" value="NT_KNTase_like"/>
    <property type="match status" value="1"/>
</dbReference>
<dbReference type="AlphaFoldDB" id="A0A2T1D7Y9"/>
<evidence type="ECO:0000259" key="1">
    <source>
        <dbReference type="Pfam" id="PF18765"/>
    </source>
</evidence>
<dbReference type="SUPFAM" id="SSF81301">
    <property type="entry name" value="Nucleotidyltransferase"/>
    <property type="match status" value="1"/>
</dbReference>
<reference evidence="2 3" key="1">
    <citation type="submission" date="2018-02" db="EMBL/GenBank/DDBJ databases">
        <authorList>
            <person name="Cohen D.B."/>
            <person name="Kent A.D."/>
        </authorList>
    </citation>
    <scope>NUCLEOTIDE SEQUENCE [LARGE SCALE GENOMIC DNA]</scope>
    <source>
        <strain evidence="2 3">ULC007</strain>
    </source>
</reference>
<dbReference type="InterPro" id="IPR024700">
    <property type="entry name" value="UCP020217"/>
</dbReference>
<name>A0A2T1D7Y9_9CYAN</name>
<keyword evidence="2" id="KW-0808">Transferase</keyword>
<dbReference type="EMBL" id="PVWG01000039">
    <property type="protein sequence ID" value="PSB16625.1"/>
    <property type="molecule type" value="Genomic_DNA"/>
</dbReference>
<dbReference type="Proteomes" id="UP000238634">
    <property type="component" value="Unassembled WGS sequence"/>
</dbReference>
<protein>
    <submittedName>
        <fullName evidence="2">Nucleotidyltransferase</fullName>
    </submittedName>
</protein>
<dbReference type="STRING" id="1920490.GCA_001895925_02409"/>
<dbReference type="OrthoDB" id="37820at2"/>
<dbReference type="InterPro" id="IPR043519">
    <property type="entry name" value="NT_sf"/>
</dbReference>
<evidence type="ECO:0000313" key="3">
    <source>
        <dbReference type="Proteomes" id="UP000238634"/>
    </source>
</evidence>
<reference evidence="2 3" key="2">
    <citation type="submission" date="2018-03" db="EMBL/GenBank/DDBJ databases">
        <title>The ancient ancestry and fast evolution of plastids.</title>
        <authorList>
            <person name="Moore K.R."/>
            <person name="Magnabosco C."/>
            <person name="Momper L."/>
            <person name="Gold D.A."/>
            <person name="Bosak T."/>
            <person name="Fournier G.P."/>
        </authorList>
    </citation>
    <scope>NUCLEOTIDE SEQUENCE [LARGE SCALE GENOMIC DNA]</scope>
    <source>
        <strain evidence="2 3">ULC007</strain>
    </source>
</reference>
<dbReference type="InterPro" id="IPR041633">
    <property type="entry name" value="Polbeta"/>
</dbReference>
<sequence length="124" mass="14217">MLKPITEAQMAVYRATAQRLAQERVQQLRSKHQRAWEVARQAAQILKQQFGAQQVAIFGSMLSRDRVHERSDLDIAVWGLDQDLYYQAVSRLLDLDPSLPIDLVEVERAKPKIRAAIEHESVVL</sequence>
<feature type="domain" description="Polymerase beta nucleotidyltransferase" evidence="1">
    <location>
        <begin position="42"/>
        <end position="124"/>
    </location>
</feature>
<proteinExistence type="predicted"/>
<dbReference type="Pfam" id="PF18765">
    <property type="entry name" value="Polbeta"/>
    <property type="match status" value="1"/>
</dbReference>
<gene>
    <name evidence="2" type="ORF">C7B65_21105</name>
</gene>
<dbReference type="Gene3D" id="3.30.460.10">
    <property type="entry name" value="Beta Polymerase, domain 2"/>
    <property type="match status" value="1"/>
</dbReference>
<dbReference type="RefSeq" id="WP_073074615.1">
    <property type="nucleotide sequence ID" value="NZ_MPPI01000041.1"/>
</dbReference>
<keyword evidence="3" id="KW-1185">Reference proteome</keyword>
<dbReference type="PIRSF" id="PIRSF020217">
    <property type="entry name" value="UCP020217"/>
    <property type="match status" value="1"/>
</dbReference>
<dbReference type="GO" id="GO:0016740">
    <property type="term" value="F:transferase activity"/>
    <property type="evidence" value="ECO:0007669"/>
    <property type="project" value="UniProtKB-KW"/>
</dbReference>
<organism evidence="2 3">
    <name type="scientific">Phormidesmis priestleyi ULC007</name>
    <dbReference type="NCBI Taxonomy" id="1920490"/>
    <lineage>
        <taxon>Bacteria</taxon>
        <taxon>Bacillati</taxon>
        <taxon>Cyanobacteriota</taxon>
        <taxon>Cyanophyceae</taxon>
        <taxon>Leptolyngbyales</taxon>
        <taxon>Leptolyngbyaceae</taxon>
        <taxon>Phormidesmis</taxon>
    </lineage>
</organism>
<accession>A0A2T1D7Y9</accession>
<evidence type="ECO:0000313" key="2">
    <source>
        <dbReference type="EMBL" id="PSB16625.1"/>
    </source>
</evidence>